<dbReference type="InterPro" id="IPR036412">
    <property type="entry name" value="HAD-like_sf"/>
</dbReference>
<accession>A0A2S9QJZ4</accession>
<dbReference type="Pfam" id="PF13242">
    <property type="entry name" value="Hydrolase_like"/>
    <property type="match status" value="1"/>
</dbReference>
<dbReference type="OrthoDB" id="9791073at2"/>
<dbReference type="PANTHER" id="PTHR19288">
    <property type="entry name" value="4-NITROPHENYLPHOSPHATASE-RELATED"/>
    <property type="match status" value="1"/>
</dbReference>
<dbReference type="PANTHER" id="PTHR19288:SF46">
    <property type="entry name" value="HALOACID DEHALOGENASE-LIKE HYDROLASE DOMAIN-CONTAINING PROTEIN 2"/>
    <property type="match status" value="1"/>
</dbReference>
<protein>
    <submittedName>
        <fullName evidence="1">Phosphotransferase</fullName>
    </submittedName>
</protein>
<dbReference type="GO" id="GO:0016740">
    <property type="term" value="F:transferase activity"/>
    <property type="evidence" value="ECO:0007669"/>
    <property type="project" value="UniProtKB-KW"/>
</dbReference>
<dbReference type="AlphaFoldDB" id="A0A2S9QJZ4"/>
<proteinExistence type="predicted"/>
<dbReference type="InterPro" id="IPR006357">
    <property type="entry name" value="HAD-SF_hydro_IIA"/>
</dbReference>
<comment type="caution">
    <text evidence="1">The sequence shown here is derived from an EMBL/GenBank/DDBJ whole genome shotgun (WGS) entry which is preliminary data.</text>
</comment>
<reference evidence="1 2" key="1">
    <citation type="submission" date="2018-02" db="EMBL/GenBank/DDBJ databases">
        <title>Whole genome sequencing of endophytic bacterium.</title>
        <authorList>
            <person name="Eedara R."/>
            <person name="Podile A.R."/>
        </authorList>
    </citation>
    <scope>NUCLEOTIDE SEQUENCE [LARGE SCALE GENOMIC DNA]</scope>
    <source>
        <strain evidence="1 2">RP1T</strain>
    </source>
</reference>
<dbReference type="Gene3D" id="3.40.50.1000">
    <property type="entry name" value="HAD superfamily/HAD-like"/>
    <property type="match status" value="2"/>
</dbReference>
<organism evidence="1 2">
    <name type="scientific">Labrys okinawensis</name>
    <dbReference type="NCBI Taxonomy" id="346911"/>
    <lineage>
        <taxon>Bacteria</taxon>
        <taxon>Pseudomonadati</taxon>
        <taxon>Pseudomonadota</taxon>
        <taxon>Alphaproteobacteria</taxon>
        <taxon>Hyphomicrobiales</taxon>
        <taxon>Xanthobacteraceae</taxon>
        <taxon>Labrys</taxon>
    </lineage>
</organism>
<dbReference type="Proteomes" id="UP000237682">
    <property type="component" value="Unassembled WGS sequence"/>
</dbReference>
<dbReference type="RefSeq" id="WP_105860653.1">
    <property type="nucleotide sequence ID" value="NZ_PUEJ01000001.1"/>
</dbReference>
<dbReference type="SUPFAM" id="SSF56784">
    <property type="entry name" value="HAD-like"/>
    <property type="match status" value="1"/>
</dbReference>
<dbReference type="NCBIfam" id="TIGR01460">
    <property type="entry name" value="HAD-SF-IIA"/>
    <property type="match status" value="1"/>
</dbReference>
<dbReference type="GO" id="GO:0016791">
    <property type="term" value="F:phosphatase activity"/>
    <property type="evidence" value="ECO:0007669"/>
    <property type="project" value="TreeGrafter"/>
</dbReference>
<name>A0A2S9QJZ4_9HYPH</name>
<keyword evidence="2" id="KW-1185">Reference proteome</keyword>
<dbReference type="GO" id="GO:0005737">
    <property type="term" value="C:cytoplasm"/>
    <property type="evidence" value="ECO:0007669"/>
    <property type="project" value="TreeGrafter"/>
</dbReference>
<dbReference type="Pfam" id="PF13344">
    <property type="entry name" value="Hydrolase_6"/>
    <property type="match status" value="1"/>
</dbReference>
<gene>
    <name evidence="1" type="ORF">C5L14_02000</name>
</gene>
<dbReference type="InterPro" id="IPR023214">
    <property type="entry name" value="HAD_sf"/>
</dbReference>
<evidence type="ECO:0000313" key="1">
    <source>
        <dbReference type="EMBL" id="PRH89687.1"/>
    </source>
</evidence>
<dbReference type="EMBL" id="PUEJ01000001">
    <property type="protein sequence ID" value="PRH89687.1"/>
    <property type="molecule type" value="Genomic_DNA"/>
</dbReference>
<evidence type="ECO:0000313" key="2">
    <source>
        <dbReference type="Proteomes" id="UP000237682"/>
    </source>
</evidence>
<keyword evidence="1" id="KW-0808">Transferase</keyword>
<sequence length="259" mass="27190">MPSFESINLKGIVSDLDGVAYRGSSPIPDAVEAFRRWHADGIPYAFVTNNATKSAADFATRLTRMGIVAEPEQVFCAVSATASLMRRRWPAGARVFAIGERPLFEVLEAAGFTPAGDDAEVVVLGFDYQLNYTKLSTAVCAALGGAAVVVTNPDLLVPIENGYEPCVGVLMAAVQAAVPSCRPIVVGKPEPLMIEEALGFLGTPRDGTIMIGDQIATDILAGQRAGLRSVLVTTGVAVAARTDVTPDLEVASLLELIAD</sequence>